<dbReference type="EMBL" id="CP033021">
    <property type="protein sequence ID" value="AYN65635.1"/>
    <property type="molecule type" value="Genomic_DNA"/>
</dbReference>
<protein>
    <submittedName>
        <fullName evidence="1">Uncharacterized protein</fullName>
    </submittedName>
</protein>
<sequence>MAVLTKNNNIKNNYDPPLFEEEKLKELLHYTDEEANPSYVAFKSDCFYKIFSGAKGVSKSFGRMIETIYRIVNEKNFCSVWCRNQFNHIRNTLKPMLQKVLDYLANVHNLDYRDYFNVTNEAAYWIYPDEGEGRAIYFQNWEKIQGFQGFTLKNANFRFGELVIDEPLEDTSDTNKLPHELEEIYQLQEEKLPLLIANTVLRESAPDNFKINVTFLYNIFTTNHFLIKNYHQQAIKLLNENETANDAVMKELIEKKFIQKENKEFSSGLGIIVTMFSKYFVPKSTLSEIQKKNLDLLKATNYRLWVITVVGFAFNFESKNLNYFMKNIIFDENGEIRKKIKFVSKNYLINHLKNSEIIGIYWGYDPGIHDNAALVCNALTINGEIIVIKVIEDVKKLITNYEKKTWINKAINQRVAQEIKKTNEFIEENLPNSYSYDNFMYAKSSVIFCDNQASIEALNILFEDLKINSLALKAVRKPSQKFGILDRQIWQVNIFQNELIKFMPNTQMLLKNLAKQVIVNDPGKSIDKNEKRDESINSEIYDIVNAFEMANSITFKFQYSLLIQKINNNQRAD</sequence>
<reference evidence="1 2" key="1">
    <citation type="submission" date="2014-08" db="EMBL/GenBank/DDBJ databases">
        <authorList>
            <person name="Kuleshov K."/>
            <person name="Dedkov V."/>
            <person name="Markelov M."/>
            <person name="Pimkina E."/>
        </authorList>
    </citation>
    <scope>NUCLEOTIDE SEQUENCE [LARGE SCALE GENOMIC DNA]</scope>
    <source>
        <strain evidence="2">TOA</strain>
    </source>
</reference>
<proteinExistence type="predicted"/>
<reference evidence="1 2" key="2">
    <citation type="submission" date="2018-10" db="EMBL/GenBank/DDBJ databases">
        <title>Detection and isolation of Mycoplasma hominis as a predominant microorganism from pelvic cavity of patient with salpingitis and tubo-ovarian abscess.</title>
        <authorList>
            <person name="Guschin A.E."/>
            <person name="Khayrullina G.A."/>
            <person name="Rakovskaya I.V."/>
            <person name="Shelenkov A.A."/>
            <person name="Shagin D.A."/>
        </authorList>
    </citation>
    <scope>NUCLEOTIDE SEQUENCE [LARGE SCALE GENOMIC DNA]</scope>
    <source>
        <strain evidence="2">TOA</strain>
    </source>
</reference>
<evidence type="ECO:0000313" key="2">
    <source>
        <dbReference type="Proteomes" id="UP000029712"/>
    </source>
</evidence>
<dbReference type="OrthoDB" id="393936at2"/>
<organism evidence="1 2">
    <name type="scientific">Metamycoplasma hominis</name>
    <name type="common">Mycoplasma hominis</name>
    <dbReference type="NCBI Taxonomy" id="2098"/>
    <lineage>
        <taxon>Bacteria</taxon>
        <taxon>Bacillati</taxon>
        <taxon>Mycoplasmatota</taxon>
        <taxon>Mycoplasmoidales</taxon>
        <taxon>Metamycoplasmataceae</taxon>
        <taxon>Metamycoplasma</taxon>
    </lineage>
</organism>
<name>A0A454CAD5_METHO</name>
<dbReference type="AlphaFoldDB" id="A0A454CAD5"/>
<evidence type="ECO:0000313" key="1">
    <source>
        <dbReference type="EMBL" id="AYN65635.1"/>
    </source>
</evidence>
<dbReference type="InterPro" id="IPR027417">
    <property type="entry name" value="P-loop_NTPase"/>
</dbReference>
<dbReference type="RefSeq" id="WP_052039043.1">
    <property type="nucleotide sequence ID" value="NZ_CP032849.1"/>
</dbReference>
<dbReference type="Gene3D" id="3.40.50.300">
    <property type="entry name" value="P-loop containing nucleotide triphosphate hydrolases"/>
    <property type="match status" value="1"/>
</dbReference>
<dbReference type="Proteomes" id="UP000029712">
    <property type="component" value="Chromosome"/>
</dbReference>
<accession>A0A454CAD5</accession>
<gene>
    <name evidence="1" type="ORF">KN71_002995</name>
</gene>